<dbReference type="PANTHER" id="PTHR42718:SF46">
    <property type="entry name" value="BLR6921 PROTEIN"/>
    <property type="match status" value="1"/>
</dbReference>
<feature type="domain" description="Major facilitator superfamily (MFS) profile" evidence="8">
    <location>
        <begin position="1"/>
        <end position="201"/>
    </location>
</feature>
<comment type="subcellular location">
    <subcellularLocation>
        <location evidence="1">Cell membrane</location>
        <topology evidence="1">Multi-pass membrane protein</topology>
    </subcellularLocation>
</comment>
<accession>F3KY41</accession>
<dbReference type="PROSITE" id="PS50850">
    <property type="entry name" value="MFS"/>
    <property type="match status" value="1"/>
</dbReference>
<evidence type="ECO:0000313" key="10">
    <source>
        <dbReference type="Proteomes" id="UP000016368"/>
    </source>
</evidence>
<dbReference type="InterPro" id="IPR020846">
    <property type="entry name" value="MFS_dom"/>
</dbReference>
<dbReference type="AlphaFoldDB" id="F3KY41"/>
<dbReference type="EMBL" id="AEGR01000112">
    <property type="protein sequence ID" value="EGI75310.1"/>
    <property type="molecule type" value="Genomic_DNA"/>
</dbReference>
<keyword evidence="10" id="KW-1185">Reference proteome</keyword>
<dbReference type="InterPro" id="IPR036259">
    <property type="entry name" value="MFS_trans_sf"/>
</dbReference>
<dbReference type="Proteomes" id="UP000016368">
    <property type="component" value="Unassembled WGS sequence"/>
</dbReference>
<proteinExistence type="predicted"/>
<feature type="transmembrane region" description="Helical" evidence="7">
    <location>
        <begin position="95"/>
        <end position="123"/>
    </location>
</feature>
<dbReference type="InterPro" id="IPR011701">
    <property type="entry name" value="MFS"/>
</dbReference>
<dbReference type="GO" id="GO:0005886">
    <property type="term" value="C:plasma membrane"/>
    <property type="evidence" value="ECO:0007669"/>
    <property type="project" value="UniProtKB-SubCell"/>
</dbReference>
<sequence length="213" mass="21878">ESRERSGANLARVLFIGAAMGFFFYTTQYLQGVLGMRPMWAGIAFFPSMLVNFLGALAAPALVKRYGHNTVLVGALTTSLVGMAWLGQIEVDTSFLFGVALPMVLVGAGMGTTLALLTINGVAGVAPQDAGSASGLVGVAHQLGGALGLAILVVVFATPVLPSGTASNVELAHRIGAALSGATVLLAIALLLVLWYVVRRPTLATTVIDGKLE</sequence>
<dbReference type="GO" id="GO:0022857">
    <property type="term" value="F:transmembrane transporter activity"/>
    <property type="evidence" value="ECO:0007669"/>
    <property type="project" value="InterPro"/>
</dbReference>
<evidence type="ECO:0000313" key="9">
    <source>
        <dbReference type="EMBL" id="EGI75310.1"/>
    </source>
</evidence>
<dbReference type="Pfam" id="PF07690">
    <property type="entry name" value="MFS_1"/>
    <property type="match status" value="1"/>
</dbReference>
<comment type="caution">
    <text evidence="9">The sequence shown here is derived from an EMBL/GenBank/DDBJ whole genome shotgun (WGS) entry which is preliminary data.</text>
</comment>
<dbReference type="OrthoDB" id="9807274at2"/>
<name>F3KY41_9BURK</name>
<feature type="transmembrane region" description="Helical" evidence="7">
    <location>
        <begin position="70"/>
        <end position="89"/>
    </location>
</feature>
<feature type="transmembrane region" description="Helical" evidence="7">
    <location>
        <begin position="39"/>
        <end position="63"/>
    </location>
</feature>
<feature type="transmembrane region" description="Helical" evidence="7">
    <location>
        <begin position="135"/>
        <end position="157"/>
    </location>
</feature>
<dbReference type="SUPFAM" id="SSF103473">
    <property type="entry name" value="MFS general substrate transporter"/>
    <property type="match status" value="1"/>
</dbReference>
<feature type="transmembrane region" description="Helical" evidence="7">
    <location>
        <begin position="177"/>
        <end position="198"/>
    </location>
</feature>
<gene>
    <name evidence="9" type="ORF">HGR_16937</name>
</gene>
<dbReference type="STRING" id="887062.HGR_16937"/>
<keyword evidence="3" id="KW-1003">Cell membrane</keyword>
<dbReference type="eggNOG" id="COG2211">
    <property type="taxonomic scope" value="Bacteria"/>
</dbReference>
<feature type="non-terminal residue" evidence="9">
    <location>
        <position position="1"/>
    </location>
</feature>
<evidence type="ECO:0000256" key="6">
    <source>
        <dbReference type="ARBA" id="ARBA00023136"/>
    </source>
</evidence>
<evidence type="ECO:0000256" key="3">
    <source>
        <dbReference type="ARBA" id="ARBA00022475"/>
    </source>
</evidence>
<evidence type="ECO:0000256" key="4">
    <source>
        <dbReference type="ARBA" id="ARBA00022692"/>
    </source>
</evidence>
<keyword evidence="2" id="KW-0813">Transport</keyword>
<dbReference type="RefSeq" id="WP_006299566.1">
    <property type="nucleotide sequence ID" value="NZ_AEGR01000112.1"/>
</dbReference>
<evidence type="ECO:0000259" key="8">
    <source>
        <dbReference type="PROSITE" id="PS50850"/>
    </source>
</evidence>
<dbReference type="Gene3D" id="1.20.1250.20">
    <property type="entry name" value="MFS general substrate transporter like domains"/>
    <property type="match status" value="1"/>
</dbReference>
<evidence type="ECO:0000256" key="7">
    <source>
        <dbReference type="SAM" id="Phobius"/>
    </source>
</evidence>
<keyword evidence="5 7" id="KW-1133">Transmembrane helix</keyword>
<reference evidence="9 10" key="1">
    <citation type="journal article" date="2011" name="EMBO J.">
        <title>Structural diversity of bacterial flagellar motors.</title>
        <authorList>
            <person name="Chen S."/>
            <person name="Beeby M."/>
            <person name="Murphy G.E."/>
            <person name="Leadbetter J.R."/>
            <person name="Hendrixson D.R."/>
            <person name="Briegel A."/>
            <person name="Li Z."/>
            <person name="Shi J."/>
            <person name="Tocheva E.I."/>
            <person name="Muller A."/>
            <person name="Dobro M.J."/>
            <person name="Jensen G.J."/>
        </authorList>
    </citation>
    <scope>NUCLEOTIDE SEQUENCE [LARGE SCALE GENOMIC DNA]</scope>
    <source>
        <strain evidence="9 10">ATCC 19624</strain>
    </source>
</reference>
<keyword evidence="4 7" id="KW-0812">Transmembrane</keyword>
<feature type="transmembrane region" description="Helical" evidence="7">
    <location>
        <begin position="9"/>
        <end position="27"/>
    </location>
</feature>
<protein>
    <submittedName>
        <fullName evidence="9">Major facilitator transporter</fullName>
    </submittedName>
</protein>
<evidence type="ECO:0000256" key="5">
    <source>
        <dbReference type="ARBA" id="ARBA00022989"/>
    </source>
</evidence>
<evidence type="ECO:0000256" key="2">
    <source>
        <dbReference type="ARBA" id="ARBA00022448"/>
    </source>
</evidence>
<dbReference type="PANTHER" id="PTHR42718">
    <property type="entry name" value="MAJOR FACILITATOR SUPERFAMILY MULTIDRUG TRANSPORTER MFSC"/>
    <property type="match status" value="1"/>
</dbReference>
<organism evidence="9 10">
    <name type="scientific">Hylemonella gracilis ATCC 19624</name>
    <dbReference type="NCBI Taxonomy" id="887062"/>
    <lineage>
        <taxon>Bacteria</taxon>
        <taxon>Pseudomonadati</taxon>
        <taxon>Pseudomonadota</taxon>
        <taxon>Betaproteobacteria</taxon>
        <taxon>Burkholderiales</taxon>
        <taxon>Comamonadaceae</taxon>
        <taxon>Hylemonella</taxon>
    </lineage>
</organism>
<keyword evidence="6 7" id="KW-0472">Membrane</keyword>
<evidence type="ECO:0000256" key="1">
    <source>
        <dbReference type="ARBA" id="ARBA00004651"/>
    </source>
</evidence>